<dbReference type="EMBL" id="CAFBMO010000116">
    <property type="protein sequence ID" value="CAB4920650.1"/>
    <property type="molecule type" value="Genomic_DNA"/>
</dbReference>
<keyword evidence="2" id="KW-0328">Glycosyltransferase</keyword>
<feature type="transmembrane region" description="Helical" evidence="8">
    <location>
        <begin position="245"/>
        <end position="268"/>
    </location>
</feature>
<gene>
    <name evidence="10" type="ORF">UFOPK3576_01653</name>
</gene>
<dbReference type="GO" id="GO:0009103">
    <property type="term" value="P:lipopolysaccharide biosynthetic process"/>
    <property type="evidence" value="ECO:0007669"/>
    <property type="project" value="UniProtKB-KW"/>
</dbReference>
<protein>
    <submittedName>
        <fullName evidence="10">Unannotated protein</fullName>
    </submittedName>
</protein>
<name>A0A6J7HVJ0_9ZZZZ</name>
<dbReference type="InterPro" id="IPR001173">
    <property type="entry name" value="Glyco_trans_2-like"/>
</dbReference>
<evidence type="ECO:0000256" key="7">
    <source>
        <dbReference type="ARBA" id="ARBA00023136"/>
    </source>
</evidence>
<evidence type="ECO:0000256" key="4">
    <source>
        <dbReference type="ARBA" id="ARBA00022692"/>
    </source>
</evidence>
<keyword evidence="5" id="KW-0448">Lipopolysaccharide biosynthesis</keyword>
<keyword evidence="4 8" id="KW-0812">Transmembrane</keyword>
<dbReference type="Pfam" id="PF00535">
    <property type="entry name" value="Glycos_transf_2"/>
    <property type="match status" value="1"/>
</dbReference>
<dbReference type="SUPFAM" id="SSF53448">
    <property type="entry name" value="Nucleotide-diphospho-sugar transferases"/>
    <property type="match status" value="1"/>
</dbReference>
<dbReference type="AlphaFoldDB" id="A0A6J7HVJ0"/>
<dbReference type="PANTHER" id="PTHR48090:SF3">
    <property type="entry name" value="UNDECAPRENYL-PHOSPHATE 4-DEOXY-4-FORMAMIDO-L-ARABINOSE TRANSFERASE"/>
    <property type="match status" value="1"/>
</dbReference>
<sequence>MPHTQNQESRPLNISVVIPVYRGEETLPSLMTELEKFTATQLTPQGRPFAVSEVLLVWDRGPGRSDEVIRELSGKHEWVKPIWLSRNFGQHAATLAGMTSSGGDWIVTMDEDGQQDPRFIAEMIDTAYNESAQLVYGTPTNPPPHSKVRNLGSRSAKRLFTNVLSDSKFAEFNSYRLVLGEVGRSVAAYTGNGVYLDVALSWVVADATTCPVVARQEGRSAENYNYRRLFAHFGRLVVSSGTKPLAIVSWLGIFFVLIGGLVSVWVLWQRFVGDLAVTGWASTFVALMVIGGAILLSLGIVAQYVGAATNMSLGKPLYVVVRDPASTFDPRSTDPKQ</sequence>
<feature type="domain" description="Glycosyltransferase 2-like" evidence="9">
    <location>
        <begin position="15"/>
        <end position="155"/>
    </location>
</feature>
<evidence type="ECO:0000256" key="3">
    <source>
        <dbReference type="ARBA" id="ARBA00022679"/>
    </source>
</evidence>
<evidence type="ECO:0000256" key="8">
    <source>
        <dbReference type="SAM" id="Phobius"/>
    </source>
</evidence>
<organism evidence="10">
    <name type="scientific">freshwater metagenome</name>
    <dbReference type="NCBI Taxonomy" id="449393"/>
    <lineage>
        <taxon>unclassified sequences</taxon>
        <taxon>metagenomes</taxon>
        <taxon>ecological metagenomes</taxon>
    </lineage>
</organism>
<proteinExistence type="predicted"/>
<keyword evidence="6 8" id="KW-1133">Transmembrane helix</keyword>
<dbReference type="InterPro" id="IPR029044">
    <property type="entry name" value="Nucleotide-diphossugar_trans"/>
</dbReference>
<dbReference type="GO" id="GO:0099621">
    <property type="term" value="F:undecaprenyl-phosphate 4-deoxy-4-formamido-L-arabinose transferase activity"/>
    <property type="evidence" value="ECO:0007669"/>
    <property type="project" value="TreeGrafter"/>
</dbReference>
<keyword evidence="1" id="KW-1003">Cell membrane</keyword>
<reference evidence="10" key="1">
    <citation type="submission" date="2020-05" db="EMBL/GenBank/DDBJ databases">
        <authorList>
            <person name="Chiriac C."/>
            <person name="Salcher M."/>
            <person name="Ghai R."/>
            <person name="Kavagutti S V."/>
        </authorList>
    </citation>
    <scope>NUCLEOTIDE SEQUENCE</scope>
</reference>
<evidence type="ECO:0000256" key="2">
    <source>
        <dbReference type="ARBA" id="ARBA00022676"/>
    </source>
</evidence>
<dbReference type="PANTHER" id="PTHR48090">
    <property type="entry name" value="UNDECAPRENYL-PHOSPHATE 4-DEOXY-4-FORMAMIDO-L-ARABINOSE TRANSFERASE-RELATED"/>
    <property type="match status" value="1"/>
</dbReference>
<dbReference type="Gene3D" id="3.90.550.10">
    <property type="entry name" value="Spore Coat Polysaccharide Biosynthesis Protein SpsA, Chain A"/>
    <property type="match status" value="1"/>
</dbReference>
<dbReference type="GO" id="GO:0005886">
    <property type="term" value="C:plasma membrane"/>
    <property type="evidence" value="ECO:0007669"/>
    <property type="project" value="TreeGrafter"/>
</dbReference>
<dbReference type="InterPro" id="IPR050256">
    <property type="entry name" value="Glycosyltransferase_2"/>
</dbReference>
<accession>A0A6J7HVJ0</accession>
<evidence type="ECO:0000256" key="1">
    <source>
        <dbReference type="ARBA" id="ARBA00022475"/>
    </source>
</evidence>
<evidence type="ECO:0000256" key="5">
    <source>
        <dbReference type="ARBA" id="ARBA00022985"/>
    </source>
</evidence>
<evidence type="ECO:0000259" key="9">
    <source>
        <dbReference type="Pfam" id="PF00535"/>
    </source>
</evidence>
<feature type="transmembrane region" description="Helical" evidence="8">
    <location>
        <begin position="280"/>
        <end position="305"/>
    </location>
</feature>
<evidence type="ECO:0000256" key="6">
    <source>
        <dbReference type="ARBA" id="ARBA00022989"/>
    </source>
</evidence>
<evidence type="ECO:0000313" key="10">
    <source>
        <dbReference type="EMBL" id="CAB4920650.1"/>
    </source>
</evidence>
<keyword evidence="7 8" id="KW-0472">Membrane</keyword>
<keyword evidence="3" id="KW-0808">Transferase</keyword>